<dbReference type="PROSITE" id="PS51819">
    <property type="entry name" value="VOC"/>
    <property type="match status" value="1"/>
</dbReference>
<evidence type="ECO:0000313" key="3">
    <source>
        <dbReference type="Proteomes" id="UP000598032"/>
    </source>
</evidence>
<dbReference type="RefSeq" id="WP_201642119.1">
    <property type="nucleotide sequence ID" value="NZ_CAJHCP010000004.1"/>
</dbReference>
<evidence type="ECO:0000259" key="1">
    <source>
        <dbReference type="PROSITE" id="PS51819"/>
    </source>
</evidence>
<feature type="domain" description="VOC" evidence="1">
    <location>
        <begin position="1"/>
        <end position="127"/>
    </location>
</feature>
<gene>
    <name evidence="2" type="ORF">LMG28140_02014</name>
</gene>
<dbReference type="InterPro" id="IPR037523">
    <property type="entry name" value="VOC_core"/>
</dbReference>
<dbReference type="CDD" id="cd07262">
    <property type="entry name" value="VOC_like"/>
    <property type="match status" value="1"/>
</dbReference>
<dbReference type="Gene3D" id="3.10.180.10">
    <property type="entry name" value="2,3-Dihydroxybiphenyl 1,2-Dioxygenase, domain 1"/>
    <property type="match status" value="1"/>
</dbReference>
<dbReference type="Pfam" id="PF00903">
    <property type="entry name" value="Glyoxalase"/>
    <property type="match status" value="1"/>
</dbReference>
<protein>
    <recommendedName>
        <fullName evidence="1">VOC domain-containing protein</fullName>
    </recommendedName>
</protein>
<proteinExistence type="predicted"/>
<sequence>MISHVFIGVNDFDRAFKFYSNVMSALGHKLKFCEPDRPWAGWMAEGAPRPLFLIGRPYDCNAAEHGNGQMVALLAPDRRSVDSTYASALANEGSCEGAPGLRTEYHPDYYGAYFRDPEGNKLCVCCHDARIESVT</sequence>
<dbReference type="Proteomes" id="UP000598032">
    <property type="component" value="Unassembled WGS sequence"/>
</dbReference>
<dbReference type="InterPro" id="IPR029068">
    <property type="entry name" value="Glyas_Bleomycin-R_OHBP_Dase"/>
</dbReference>
<evidence type="ECO:0000313" key="2">
    <source>
        <dbReference type="EMBL" id="CAD6527948.1"/>
    </source>
</evidence>
<dbReference type="EMBL" id="CAJHCP010000004">
    <property type="protein sequence ID" value="CAD6527948.1"/>
    <property type="molecule type" value="Genomic_DNA"/>
</dbReference>
<dbReference type="InterPro" id="IPR004360">
    <property type="entry name" value="Glyas_Fos-R_dOase_dom"/>
</dbReference>
<dbReference type="PANTHER" id="PTHR35006:SF1">
    <property type="entry name" value="BLL2941 PROTEIN"/>
    <property type="match status" value="1"/>
</dbReference>
<organism evidence="2 3">
    <name type="scientific">Paraburkholderia metrosideri</name>
    <dbReference type="NCBI Taxonomy" id="580937"/>
    <lineage>
        <taxon>Bacteria</taxon>
        <taxon>Pseudomonadati</taxon>
        <taxon>Pseudomonadota</taxon>
        <taxon>Betaproteobacteria</taxon>
        <taxon>Burkholderiales</taxon>
        <taxon>Burkholderiaceae</taxon>
        <taxon>Paraburkholderia</taxon>
    </lineage>
</organism>
<name>A0ABN7HQ86_9BURK</name>
<comment type="caution">
    <text evidence="2">The sequence shown here is derived from an EMBL/GenBank/DDBJ whole genome shotgun (WGS) entry which is preliminary data.</text>
</comment>
<keyword evidence="3" id="KW-1185">Reference proteome</keyword>
<accession>A0ABN7HQ86</accession>
<dbReference type="PANTHER" id="PTHR35006">
    <property type="entry name" value="GLYOXALASE FAMILY PROTEIN (AFU_ORTHOLOGUE AFUA_5G14830)"/>
    <property type="match status" value="1"/>
</dbReference>
<dbReference type="SUPFAM" id="SSF54593">
    <property type="entry name" value="Glyoxalase/Bleomycin resistance protein/Dihydroxybiphenyl dioxygenase"/>
    <property type="match status" value="1"/>
</dbReference>
<reference evidence="2 3" key="1">
    <citation type="submission" date="2020-10" db="EMBL/GenBank/DDBJ databases">
        <authorList>
            <person name="Peeters C."/>
        </authorList>
    </citation>
    <scope>NUCLEOTIDE SEQUENCE [LARGE SCALE GENOMIC DNA]</scope>
    <source>
        <strain evidence="2 3">LMG 28140</strain>
    </source>
</reference>